<dbReference type="EMBL" id="FOGJ01000007">
    <property type="protein sequence ID" value="SER58086.1"/>
    <property type="molecule type" value="Genomic_DNA"/>
</dbReference>
<dbReference type="Proteomes" id="UP000182584">
    <property type="component" value="Unassembled WGS sequence"/>
</dbReference>
<dbReference type="NCBIfam" id="TIGR01446">
    <property type="entry name" value="DnaD_dom"/>
    <property type="match status" value="2"/>
</dbReference>
<feature type="domain" description="DnaB/C C-terminal" evidence="2">
    <location>
        <begin position="143"/>
        <end position="214"/>
    </location>
</feature>
<name>A0A1H9QC21_BUTFI</name>
<dbReference type="InterPro" id="IPR053162">
    <property type="entry name" value="DnaD"/>
</dbReference>
<evidence type="ECO:0000313" key="3">
    <source>
        <dbReference type="EMBL" id="SER58086.1"/>
    </source>
</evidence>
<protein>
    <submittedName>
        <fullName evidence="3">DnaD and phage-associated domain-containing protein</fullName>
    </submittedName>
</protein>
<proteinExistence type="inferred from homology"/>
<dbReference type="PANTHER" id="PTHR37293:SF5">
    <property type="entry name" value="DNA REPLICATION PROTEIN"/>
    <property type="match status" value="1"/>
</dbReference>
<feature type="domain" description="DnaB/C C-terminal" evidence="2">
    <location>
        <begin position="234"/>
        <end position="295"/>
    </location>
</feature>
<comment type="similarity">
    <text evidence="1">Belongs to the DnaB/DnaD family.</text>
</comment>
<sequence>MMGKVTMSQSAASSKTYITNNFIDYYMSDANDAQIKVYLYLLRMMQAGLSTSVCDIADKFNDTEKDIMRALTYWEKKGLIGLEYDEAGHLQSISLEDIPEVPDSSKVTVMPGSRAYKSTAAPAPIASHRPKKTDEKENQQLVFLAEQYFGRTLNPADIQKIFYIHNDLEFSMDLMDYLMQYCAELGKKDFRYMEKVAQSWNEAGIKTARQAKARSRKYNKNVYTVMKELGYDNSPAPAEAAYIERWFSEYGFSLDIVVEACSRTVLSTQKNRLQYAESILKSWHDRNVSTKEDIVKLDKDHTVESIDNSKSSKKSSGKNNLYLQFQQNTYDFDALEKELLKN</sequence>
<dbReference type="Pfam" id="PF07261">
    <property type="entry name" value="DnaB_2"/>
    <property type="match status" value="2"/>
</dbReference>
<evidence type="ECO:0000259" key="2">
    <source>
        <dbReference type="Pfam" id="PF07261"/>
    </source>
</evidence>
<gene>
    <name evidence="3" type="ORF">SAMN04487884_107116</name>
</gene>
<dbReference type="AlphaFoldDB" id="A0A1H9QC21"/>
<dbReference type="RefSeq" id="WP_080666148.1">
    <property type="nucleotide sequence ID" value="NZ_FOGJ01000007.1"/>
</dbReference>
<dbReference type="InterPro" id="IPR006343">
    <property type="entry name" value="DnaB/C_C"/>
</dbReference>
<dbReference type="PANTHER" id="PTHR37293">
    <property type="entry name" value="PHAGE REPLICATION PROTEIN-RELATED"/>
    <property type="match status" value="1"/>
</dbReference>
<reference evidence="3 4" key="1">
    <citation type="submission" date="2016-10" db="EMBL/GenBank/DDBJ databases">
        <authorList>
            <person name="de Groot N.N."/>
        </authorList>
    </citation>
    <scope>NUCLEOTIDE SEQUENCE [LARGE SCALE GENOMIC DNA]</scope>
    <source>
        <strain evidence="3 4">AR40</strain>
    </source>
</reference>
<evidence type="ECO:0000313" key="4">
    <source>
        <dbReference type="Proteomes" id="UP000182584"/>
    </source>
</evidence>
<accession>A0A1H9QC21</accession>
<dbReference type="SUPFAM" id="SSF158499">
    <property type="entry name" value="DnaD domain-like"/>
    <property type="match status" value="2"/>
</dbReference>
<dbReference type="InterPro" id="IPR017019">
    <property type="entry name" value="DNA_replication_prd_bac"/>
</dbReference>
<dbReference type="eggNOG" id="COG3935">
    <property type="taxonomic scope" value="Bacteria"/>
</dbReference>
<dbReference type="PIRSF" id="PIRSF033722">
    <property type="entry name" value="DnaD_CA_C3587_prd"/>
    <property type="match status" value="1"/>
</dbReference>
<organism evidence="3 4">
    <name type="scientific">Butyrivibrio fibrisolvens</name>
    <dbReference type="NCBI Taxonomy" id="831"/>
    <lineage>
        <taxon>Bacteria</taxon>
        <taxon>Bacillati</taxon>
        <taxon>Bacillota</taxon>
        <taxon>Clostridia</taxon>
        <taxon>Lachnospirales</taxon>
        <taxon>Lachnospiraceae</taxon>
        <taxon>Butyrivibrio</taxon>
    </lineage>
</organism>
<dbReference type="InterPro" id="IPR034829">
    <property type="entry name" value="DnaD-like_sf"/>
</dbReference>
<evidence type="ECO:0000256" key="1">
    <source>
        <dbReference type="ARBA" id="ARBA00093462"/>
    </source>
</evidence>
<dbReference type="Gene3D" id="1.10.10.630">
    <property type="entry name" value="DnaD domain-like"/>
    <property type="match status" value="2"/>
</dbReference>